<evidence type="ECO:0000313" key="3">
    <source>
        <dbReference type="Proteomes" id="UP000335415"/>
    </source>
</evidence>
<dbReference type="Gene3D" id="3.15.10.40">
    <property type="entry name" value="Uncharacterised protein PF07273, DUF1439"/>
    <property type="match status" value="1"/>
</dbReference>
<dbReference type="RefSeq" id="WP_150433902.1">
    <property type="nucleotide sequence ID" value="NZ_VYKJ01000002.1"/>
</dbReference>
<organism evidence="2 3">
    <name type="scientific">Affinibrenneria salicis</name>
    <dbReference type="NCBI Taxonomy" id="2590031"/>
    <lineage>
        <taxon>Bacteria</taxon>
        <taxon>Pseudomonadati</taxon>
        <taxon>Pseudomonadota</taxon>
        <taxon>Gammaproteobacteria</taxon>
        <taxon>Enterobacterales</taxon>
        <taxon>Pectobacteriaceae</taxon>
        <taxon>Affinibrenneria</taxon>
    </lineage>
</organism>
<comment type="caution">
    <text evidence="2">The sequence shown here is derived from an EMBL/GenBank/DDBJ whole genome shotgun (WGS) entry which is preliminary data.</text>
</comment>
<sequence length="187" mass="20522">MKKTWLAAAALSISLALTGCSPLTQYNLDEQDVNQYLQKHNDYQKQLGVPGVLDAHIVLTDLTSQIGRAEPGKVTLSGNAKVDISSLLGAQSADMKLTLKAQPVFDKTQGAIYLRDLELVDYSIQPEKMQTVMQGLTPYLNQSLKSYFNQKPAYILNADHSKTEALAKKLAKGIEVKPGKLVILFTD</sequence>
<dbReference type="OrthoDB" id="5688063at2"/>
<name>A0A5J5G3N8_9GAMM</name>
<dbReference type="Pfam" id="PF07273">
    <property type="entry name" value="DUF1439"/>
    <property type="match status" value="1"/>
</dbReference>
<dbReference type="EMBL" id="VYKJ01000002">
    <property type="protein sequence ID" value="KAA9001661.1"/>
    <property type="molecule type" value="Genomic_DNA"/>
</dbReference>
<keyword evidence="1" id="KW-0732">Signal</keyword>
<evidence type="ECO:0000313" key="2">
    <source>
        <dbReference type="EMBL" id="KAA9001661.1"/>
    </source>
</evidence>
<feature type="signal peptide" evidence="1">
    <location>
        <begin position="1"/>
        <end position="18"/>
    </location>
</feature>
<accession>A0A5J5G3N8</accession>
<protein>
    <submittedName>
        <fullName evidence="2">Lipoprotein</fullName>
    </submittedName>
</protein>
<feature type="chain" id="PRO_5023869981" evidence="1">
    <location>
        <begin position="19"/>
        <end position="187"/>
    </location>
</feature>
<reference evidence="2 3" key="1">
    <citation type="submission" date="2019-09" db="EMBL/GenBank/DDBJ databases">
        <authorList>
            <person name="Li Y."/>
        </authorList>
    </citation>
    <scope>NUCLEOTIDE SEQUENCE [LARGE SCALE GENOMIC DNA]</scope>
    <source>
        <strain evidence="2 3">L3-3HA</strain>
    </source>
</reference>
<dbReference type="NCBIfam" id="NF007894">
    <property type="entry name" value="PRK10598.1"/>
    <property type="match status" value="1"/>
</dbReference>
<evidence type="ECO:0000256" key="1">
    <source>
        <dbReference type="SAM" id="SignalP"/>
    </source>
</evidence>
<dbReference type="PROSITE" id="PS51257">
    <property type="entry name" value="PROKAR_LIPOPROTEIN"/>
    <property type="match status" value="1"/>
</dbReference>
<gene>
    <name evidence="2" type="ORF">FJU30_05045</name>
</gene>
<proteinExistence type="predicted"/>
<keyword evidence="2" id="KW-0449">Lipoprotein</keyword>
<keyword evidence="3" id="KW-1185">Reference proteome</keyword>
<dbReference type="AlphaFoldDB" id="A0A5J5G3N8"/>
<dbReference type="InterPro" id="IPR010835">
    <property type="entry name" value="DUF1439"/>
</dbReference>
<dbReference type="Proteomes" id="UP000335415">
    <property type="component" value="Unassembled WGS sequence"/>
</dbReference>